<evidence type="ECO:0000259" key="4">
    <source>
        <dbReference type="Pfam" id="PF13579"/>
    </source>
</evidence>
<dbReference type="Gene3D" id="3.40.50.2000">
    <property type="entry name" value="Glycogen Phosphorylase B"/>
    <property type="match status" value="2"/>
</dbReference>
<dbReference type="CDD" id="cd03801">
    <property type="entry name" value="GT4_PimA-like"/>
    <property type="match status" value="1"/>
</dbReference>
<keyword evidence="1" id="KW-0328">Glycosyltransferase</keyword>
<evidence type="ECO:0000313" key="5">
    <source>
        <dbReference type="EMBL" id="SES66544.1"/>
    </source>
</evidence>
<feature type="domain" description="Glycosyltransferase subfamily 4-like N-terminal" evidence="4">
    <location>
        <begin position="21"/>
        <end position="175"/>
    </location>
</feature>
<reference evidence="6" key="1">
    <citation type="submission" date="2016-10" db="EMBL/GenBank/DDBJ databases">
        <authorList>
            <person name="Varghese N."/>
            <person name="Submissions S."/>
        </authorList>
    </citation>
    <scope>NUCLEOTIDE SEQUENCE [LARGE SCALE GENOMIC DNA]</scope>
    <source>
        <strain evidence="6">DSM 44209</strain>
    </source>
</reference>
<name>A0A1H9YC79_9ACTN</name>
<accession>A0A1H9YC79</accession>
<gene>
    <name evidence="5" type="ORF">SAMN04488546_0020</name>
</gene>
<dbReference type="Pfam" id="PF13579">
    <property type="entry name" value="Glyco_trans_4_4"/>
    <property type="match status" value="1"/>
</dbReference>
<dbReference type="PANTHER" id="PTHR12526:SF510">
    <property type="entry name" value="D-INOSITOL 3-PHOSPHATE GLYCOSYLTRANSFERASE"/>
    <property type="match status" value="1"/>
</dbReference>
<dbReference type="SUPFAM" id="SSF53756">
    <property type="entry name" value="UDP-Glycosyltransferase/glycogen phosphorylase"/>
    <property type="match status" value="1"/>
</dbReference>
<dbReference type="InterPro" id="IPR028098">
    <property type="entry name" value="Glyco_trans_4-like_N"/>
</dbReference>
<organism evidence="5 6">
    <name type="scientific">Geodermatophilus poikilotrophus</name>
    <dbReference type="NCBI Taxonomy" id="1333667"/>
    <lineage>
        <taxon>Bacteria</taxon>
        <taxon>Bacillati</taxon>
        <taxon>Actinomycetota</taxon>
        <taxon>Actinomycetes</taxon>
        <taxon>Geodermatophilales</taxon>
        <taxon>Geodermatophilaceae</taxon>
        <taxon>Geodermatophilus</taxon>
    </lineage>
</organism>
<dbReference type="GO" id="GO:0016757">
    <property type="term" value="F:glycosyltransferase activity"/>
    <property type="evidence" value="ECO:0007669"/>
    <property type="project" value="UniProtKB-KW"/>
</dbReference>
<dbReference type="RefSeq" id="WP_091437335.1">
    <property type="nucleotide sequence ID" value="NZ_FOIE01000001.1"/>
</dbReference>
<evidence type="ECO:0000259" key="3">
    <source>
        <dbReference type="Pfam" id="PF00534"/>
    </source>
</evidence>
<feature type="domain" description="Glycosyl transferase family 1" evidence="3">
    <location>
        <begin position="188"/>
        <end position="347"/>
    </location>
</feature>
<dbReference type="OrthoDB" id="3268555at2"/>
<dbReference type="Proteomes" id="UP000198507">
    <property type="component" value="Unassembled WGS sequence"/>
</dbReference>
<keyword evidence="2 5" id="KW-0808">Transferase</keyword>
<evidence type="ECO:0000256" key="1">
    <source>
        <dbReference type="ARBA" id="ARBA00022676"/>
    </source>
</evidence>
<sequence>MAERLPLQGRRVAEVLATSTGGVGTHVRAVLPALVAAGADVRVCGPAATEQLFGFTAAGAAFAPVGISAGLSPGADARAVAALRRATAAADLVHAHGLRAGLVAAAARRLGDRSRPLVLTLHNALPEGGGALRRVLRLAERATIRGADVVLAASGDLAENAWRQGARDVRVAPVSAPPLPAAARTAAEVRAELGLADGRPLVVAVGRLHPQKGYDVLLDAAARWAGSSPPPLVAVAGDGPLQDELAARIAAERLPVVLLGRRSDVADLLAAADLAVLPSRWEARSLTAQEALRTGTPLVATRTGGLPELLGDGALLVPVGDPAALADAVTGLLADPARARRLAEAGSRQAATWPDEAATARQLVALYRELLGAPR</sequence>
<dbReference type="AlphaFoldDB" id="A0A1H9YC79"/>
<dbReference type="EMBL" id="FOIE01000001">
    <property type="protein sequence ID" value="SES66544.1"/>
    <property type="molecule type" value="Genomic_DNA"/>
</dbReference>
<evidence type="ECO:0000313" key="6">
    <source>
        <dbReference type="Proteomes" id="UP000198507"/>
    </source>
</evidence>
<dbReference type="InterPro" id="IPR001296">
    <property type="entry name" value="Glyco_trans_1"/>
</dbReference>
<evidence type="ECO:0000256" key="2">
    <source>
        <dbReference type="ARBA" id="ARBA00022679"/>
    </source>
</evidence>
<dbReference type="Pfam" id="PF00534">
    <property type="entry name" value="Glycos_transf_1"/>
    <property type="match status" value="1"/>
</dbReference>
<keyword evidence="6" id="KW-1185">Reference proteome</keyword>
<proteinExistence type="predicted"/>
<dbReference type="PANTHER" id="PTHR12526">
    <property type="entry name" value="GLYCOSYLTRANSFERASE"/>
    <property type="match status" value="1"/>
</dbReference>
<protein>
    <submittedName>
        <fullName evidence="5">Glycosyltransferase involved in cell wall bisynthesis</fullName>
    </submittedName>
</protein>